<keyword evidence="4" id="KW-1185">Reference proteome</keyword>
<proteinExistence type="predicted"/>
<evidence type="ECO:0000256" key="2">
    <source>
        <dbReference type="SAM" id="Phobius"/>
    </source>
</evidence>
<keyword evidence="2" id="KW-1133">Transmembrane helix</keyword>
<organism evidence="3 4">
    <name type="scientific">Serendipita vermifera MAFF 305830</name>
    <dbReference type="NCBI Taxonomy" id="933852"/>
    <lineage>
        <taxon>Eukaryota</taxon>
        <taxon>Fungi</taxon>
        <taxon>Dikarya</taxon>
        <taxon>Basidiomycota</taxon>
        <taxon>Agaricomycotina</taxon>
        <taxon>Agaricomycetes</taxon>
        <taxon>Sebacinales</taxon>
        <taxon>Serendipitaceae</taxon>
        <taxon>Serendipita</taxon>
    </lineage>
</organism>
<feature type="transmembrane region" description="Helical" evidence="2">
    <location>
        <begin position="200"/>
        <end position="222"/>
    </location>
</feature>
<feature type="compositionally biased region" description="Polar residues" evidence="1">
    <location>
        <begin position="273"/>
        <end position="282"/>
    </location>
</feature>
<name>A0A0C3BPL5_SERVB</name>
<accession>A0A0C3BPL5</accession>
<feature type="region of interest" description="Disordered" evidence="1">
    <location>
        <begin position="258"/>
        <end position="282"/>
    </location>
</feature>
<evidence type="ECO:0000256" key="1">
    <source>
        <dbReference type="SAM" id="MobiDB-lite"/>
    </source>
</evidence>
<sequence length="282" mass="32061">MGVQTDNSTSVPEYYNAQAIGLFGLFFWEVVVTIPFEWTFVRRRRRPRWSLVLYTGCRIFLLLHILSVLINVFGHDSIPCNTQQWLLQVTTSLVIWISGLMLSLRVLAVSSKTDSTTGLIGMNLAGLLVVNVLTWRTPDKVWNSDLARCVPQTGVHKDMILAQFIYTFIFYLVLVIMFIIKSQPKETLPEIQKLVLQDGLGIFVLVTFIFLIQAVITCIWLNDLVNVVFLPLALTIVTIAVTRSYVYEVRKSEATRTPARRIRPASRPPPSSWRKSTAMTPV</sequence>
<evidence type="ECO:0000313" key="3">
    <source>
        <dbReference type="EMBL" id="KIM33386.1"/>
    </source>
</evidence>
<feature type="transmembrane region" description="Helical" evidence="2">
    <location>
        <begin position="51"/>
        <end position="73"/>
    </location>
</feature>
<reference evidence="3 4" key="1">
    <citation type="submission" date="2014-04" db="EMBL/GenBank/DDBJ databases">
        <authorList>
            <consortium name="DOE Joint Genome Institute"/>
            <person name="Kuo A."/>
            <person name="Zuccaro A."/>
            <person name="Kohler A."/>
            <person name="Nagy L.G."/>
            <person name="Floudas D."/>
            <person name="Copeland A."/>
            <person name="Barry K.W."/>
            <person name="Cichocki N."/>
            <person name="Veneault-Fourrey C."/>
            <person name="LaButti K."/>
            <person name="Lindquist E.A."/>
            <person name="Lipzen A."/>
            <person name="Lundell T."/>
            <person name="Morin E."/>
            <person name="Murat C."/>
            <person name="Sun H."/>
            <person name="Tunlid A."/>
            <person name="Henrissat B."/>
            <person name="Grigoriev I.V."/>
            <person name="Hibbett D.S."/>
            <person name="Martin F."/>
            <person name="Nordberg H.P."/>
            <person name="Cantor M.N."/>
            <person name="Hua S.X."/>
        </authorList>
    </citation>
    <scope>NUCLEOTIDE SEQUENCE [LARGE SCALE GENOMIC DNA]</scope>
    <source>
        <strain evidence="3 4">MAFF 305830</strain>
    </source>
</reference>
<feature type="transmembrane region" description="Helical" evidence="2">
    <location>
        <begin position="116"/>
        <end position="135"/>
    </location>
</feature>
<dbReference type="HOGENOM" id="CLU_915621_0_0_1"/>
<dbReference type="AlphaFoldDB" id="A0A0C3BPL5"/>
<dbReference type="EMBL" id="KN824278">
    <property type="protein sequence ID" value="KIM33386.1"/>
    <property type="molecule type" value="Genomic_DNA"/>
</dbReference>
<protein>
    <recommendedName>
        <fullName evidence="5">G-protein coupled receptors family 3 profile domain-containing protein</fullName>
    </recommendedName>
</protein>
<feature type="transmembrane region" description="Helical" evidence="2">
    <location>
        <begin position="20"/>
        <end position="39"/>
    </location>
</feature>
<feature type="transmembrane region" description="Helical" evidence="2">
    <location>
        <begin position="85"/>
        <end position="104"/>
    </location>
</feature>
<feature type="transmembrane region" description="Helical" evidence="2">
    <location>
        <begin position="160"/>
        <end position="180"/>
    </location>
</feature>
<gene>
    <name evidence="3" type="ORF">M408DRAFT_153751</name>
</gene>
<keyword evidence="2" id="KW-0812">Transmembrane</keyword>
<evidence type="ECO:0000313" key="4">
    <source>
        <dbReference type="Proteomes" id="UP000054097"/>
    </source>
</evidence>
<evidence type="ECO:0008006" key="5">
    <source>
        <dbReference type="Google" id="ProtNLM"/>
    </source>
</evidence>
<dbReference type="Proteomes" id="UP000054097">
    <property type="component" value="Unassembled WGS sequence"/>
</dbReference>
<keyword evidence="2" id="KW-0472">Membrane</keyword>
<dbReference type="OrthoDB" id="3251352at2759"/>
<feature type="transmembrane region" description="Helical" evidence="2">
    <location>
        <begin position="228"/>
        <end position="246"/>
    </location>
</feature>
<reference evidence="4" key="2">
    <citation type="submission" date="2015-01" db="EMBL/GenBank/DDBJ databases">
        <title>Evolutionary Origins and Diversification of the Mycorrhizal Mutualists.</title>
        <authorList>
            <consortium name="DOE Joint Genome Institute"/>
            <consortium name="Mycorrhizal Genomics Consortium"/>
            <person name="Kohler A."/>
            <person name="Kuo A."/>
            <person name="Nagy L.G."/>
            <person name="Floudas D."/>
            <person name="Copeland A."/>
            <person name="Barry K.W."/>
            <person name="Cichocki N."/>
            <person name="Veneault-Fourrey C."/>
            <person name="LaButti K."/>
            <person name="Lindquist E.A."/>
            <person name="Lipzen A."/>
            <person name="Lundell T."/>
            <person name="Morin E."/>
            <person name="Murat C."/>
            <person name="Riley R."/>
            <person name="Ohm R."/>
            <person name="Sun H."/>
            <person name="Tunlid A."/>
            <person name="Henrissat B."/>
            <person name="Grigoriev I.V."/>
            <person name="Hibbett D.S."/>
            <person name="Martin F."/>
        </authorList>
    </citation>
    <scope>NUCLEOTIDE SEQUENCE [LARGE SCALE GENOMIC DNA]</scope>
    <source>
        <strain evidence="4">MAFF 305830</strain>
    </source>
</reference>